<dbReference type="GeneID" id="20211102"/>
<feature type="region of interest" description="Disordered" evidence="2">
    <location>
        <begin position="1"/>
        <end position="44"/>
    </location>
</feature>
<accession>T1FQK5</accession>
<dbReference type="EnsemblMetazoa" id="HelroT189017">
    <property type="protein sequence ID" value="HelroP189017"/>
    <property type="gene ID" value="HelroG189017"/>
</dbReference>
<feature type="compositionally biased region" description="Polar residues" evidence="2">
    <location>
        <begin position="1"/>
        <end position="10"/>
    </location>
</feature>
<protein>
    <recommendedName>
        <fullName evidence="3">BTB domain-containing protein</fullName>
    </recommendedName>
</protein>
<sequence>MGASQSSLNSHGDRGHAGQSSRTRGFGDGVVCRKRSREDGNDETDDLEIKRLKLESTMEYMYSTLYCNGEYSDVTVEAFNKQWHLHKLCLSRVDFFKNIFKGGWSESLSNKIIFKFSDELITEEAFSKTLESLYTGNIDLNLSNAANVLAVASWFGMEDLMELSTDFLTEILSFDTVVQNIELSKRYNRPELKSLSVKFLAYNFFIKRSPNLIRNINVDLMQEILTSKHLAVMNLEKDVYYLLKKHSKLRELQYDNFTPSKSSITHDTFGLGGLWLFLKLNKDWNGTEHELNFACEQFFKDFKHSGTPPFPAETSSTEIVKEHSFLETKEGSVYQKAFESLRMEHAICSKKFCQIVKADNIIPKSWQMSAYDTQWSKVISLLNHGALLCANTPYSDELFEKTSVRCGRDFKKSDLYCWSWVGLNYGCDLVFSWDQKYE</sequence>
<reference evidence="5" key="3">
    <citation type="submission" date="2015-06" db="UniProtKB">
        <authorList>
            <consortium name="EnsemblMetazoa"/>
        </authorList>
    </citation>
    <scope>IDENTIFICATION</scope>
</reference>
<evidence type="ECO:0000256" key="1">
    <source>
        <dbReference type="ARBA" id="ARBA00022473"/>
    </source>
</evidence>
<dbReference type="KEGG" id="hro:HELRODRAFT_189017"/>
<dbReference type="EMBL" id="AMQM01001141">
    <property type="status" value="NOT_ANNOTATED_CDS"/>
    <property type="molecule type" value="Genomic_DNA"/>
</dbReference>
<dbReference type="Proteomes" id="UP000015101">
    <property type="component" value="Unassembled WGS sequence"/>
</dbReference>
<dbReference type="InParanoid" id="T1FQK5"/>
<keyword evidence="6" id="KW-1185">Reference proteome</keyword>
<dbReference type="SMART" id="SM00225">
    <property type="entry name" value="BTB"/>
    <property type="match status" value="1"/>
</dbReference>
<dbReference type="CTD" id="20211102"/>
<dbReference type="eggNOG" id="KOG4682">
    <property type="taxonomic scope" value="Eukaryota"/>
</dbReference>
<dbReference type="AlphaFoldDB" id="T1FQK5"/>
<reference evidence="6" key="1">
    <citation type="submission" date="2012-12" db="EMBL/GenBank/DDBJ databases">
        <authorList>
            <person name="Hellsten U."/>
            <person name="Grimwood J."/>
            <person name="Chapman J.A."/>
            <person name="Shapiro H."/>
            <person name="Aerts A."/>
            <person name="Otillar R.P."/>
            <person name="Terry A.Y."/>
            <person name="Boore J.L."/>
            <person name="Simakov O."/>
            <person name="Marletaz F."/>
            <person name="Cho S.-J."/>
            <person name="Edsinger-Gonzales E."/>
            <person name="Havlak P."/>
            <person name="Kuo D.-H."/>
            <person name="Larsson T."/>
            <person name="Lv J."/>
            <person name="Arendt D."/>
            <person name="Savage R."/>
            <person name="Osoegawa K."/>
            <person name="de Jong P."/>
            <person name="Lindberg D.R."/>
            <person name="Seaver E.C."/>
            <person name="Weisblat D.A."/>
            <person name="Putnam N.H."/>
            <person name="Grigoriev I.V."/>
            <person name="Rokhsar D.S."/>
        </authorList>
    </citation>
    <scope>NUCLEOTIDE SEQUENCE</scope>
</reference>
<evidence type="ECO:0000256" key="2">
    <source>
        <dbReference type="SAM" id="MobiDB-lite"/>
    </source>
</evidence>
<dbReference type="EMBL" id="KB097143">
    <property type="protein sequence ID" value="ESN99174.1"/>
    <property type="molecule type" value="Genomic_DNA"/>
</dbReference>
<evidence type="ECO:0000313" key="6">
    <source>
        <dbReference type="Proteomes" id="UP000015101"/>
    </source>
</evidence>
<proteinExistence type="predicted"/>
<dbReference type="PANTHER" id="PTHR23231:SF17">
    <property type="entry name" value="BTB DOMAIN-CONTAINING PROTEIN"/>
    <property type="match status" value="1"/>
</dbReference>
<dbReference type="InterPro" id="IPR043380">
    <property type="entry name" value="Gcl-like"/>
</dbReference>
<organism evidence="5 6">
    <name type="scientific">Helobdella robusta</name>
    <name type="common">Californian leech</name>
    <dbReference type="NCBI Taxonomy" id="6412"/>
    <lineage>
        <taxon>Eukaryota</taxon>
        <taxon>Metazoa</taxon>
        <taxon>Spiralia</taxon>
        <taxon>Lophotrochozoa</taxon>
        <taxon>Annelida</taxon>
        <taxon>Clitellata</taxon>
        <taxon>Hirudinea</taxon>
        <taxon>Rhynchobdellida</taxon>
        <taxon>Glossiphoniidae</taxon>
        <taxon>Helobdella</taxon>
    </lineage>
</organism>
<dbReference type="InterPro" id="IPR011333">
    <property type="entry name" value="SKP1/BTB/POZ_sf"/>
</dbReference>
<keyword evidence="1" id="KW-0217">Developmental protein</keyword>
<gene>
    <name evidence="5" type="primary">20211102</name>
    <name evidence="4" type="ORF">HELRODRAFT_189017</name>
</gene>
<dbReference type="OMA" id="FPLHVIF"/>
<evidence type="ECO:0000313" key="5">
    <source>
        <dbReference type="EnsemblMetazoa" id="HelroP189017"/>
    </source>
</evidence>
<dbReference type="OrthoDB" id="6359943at2759"/>
<dbReference type="FunCoup" id="T1FQK5">
    <property type="interactions" value="1155"/>
</dbReference>
<dbReference type="InterPro" id="IPR000210">
    <property type="entry name" value="BTB/POZ_dom"/>
</dbReference>
<dbReference type="Pfam" id="PF00651">
    <property type="entry name" value="BTB"/>
    <property type="match status" value="1"/>
</dbReference>
<evidence type="ECO:0000259" key="3">
    <source>
        <dbReference type="PROSITE" id="PS50097"/>
    </source>
</evidence>
<evidence type="ECO:0000313" key="4">
    <source>
        <dbReference type="EMBL" id="ESN99174.1"/>
    </source>
</evidence>
<reference evidence="4 6" key="2">
    <citation type="journal article" date="2013" name="Nature">
        <title>Insights into bilaterian evolution from three spiralian genomes.</title>
        <authorList>
            <person name="Simakov O."/>
            <person name="Marletaz F."/>
            <person name="Cho S.J."/>
            <person name="Edsinger-Gonzales E."/>
            <person name="Havlak P."/>
            <person name="Hellsten U."/>
            <person name="Kuo D.H."/>
            <person name="Larsson T."/>
            <person name="Lv J."/>
            <person name="Arendt D."/>
            <person name="Savage R."/>
            <person name="Osoegawa K."/>
            <person name="de Jong P."/>
            <person name="Grimwood J."/>
            <person name="Chapman J.A."/>
            <person name="Shapiro H."/>
            <person name="Aerts A."/>
            <person name="Otillar R.P."/>
            <person name="Terry A.Y."/>
            <person name="Boore J.L."/>
            <person name="Grigoriev I.V."/>
            <person name="Lindberg D.R."/>
            <person name="Seaver E.C."/>
            <person name="Weisblat D.A."/>
            <person name="Putnam N.H."/>
            <person name="Rokhsar D.S."/>
        </authorList>
    </citation>
    <scope>NUCLEOTIDE SEQUENCE</scope>
</reference>
<dbReference type="PROSITE" id="PS50097">
    <property type="entry name" value="BTB"/>
    <property type="match status" value="1"/>
</dbReference>
<feature type="domain" description="BTB" evidence="3">
    <location>
        <begin position="72"/>
        <end position="142"/>
    </location>
</feature>
<dbReference type="RefSeq" id="XP_009023059.1">
    <property type="nucleotide sequence ID" value="XM_009024811.1"/>
</dbReference>
<dbReference type="SUPFAM" id="SSF54695">
    <property type="entry name" value="POZ domain"/>
    <property type="match status" value="1"/>
</dbReference>
<dbReference type="Gene3D" id="3.30.710.10">
    <property type="entry name" value="Potassium Channel Kv1.1, Chain A"/>
    <property type="match status" value="1"/>
</dbReference>
<name>T1FQK5_HELRO</name>
<dbReference type="GO" id="GO:0007281">
    <property type="term" value="P:germ cell development"/>
    <property type="evidence" value="ECO:0007669"/>
    <property type="project" value="InterPro"/>
</dbReference>
<dbReference type="HOGENOM" id="CLU_025961_2_0_1"/>
<dbReference type="PANTHER" id="PTHR23231">
    <property type="entry name" value="GERM CELL-LESS PROTEIN"/>
    <property type="match status" value="1"/>
</dbReference>